<organism evidence="2 3">
    <name type="scientific">Cannabis sativa</name>
    <name type="common">Hemp</name>
    <name type="synonym">Marijuana</name>
    <dbReference type="NCBI Taxonomy" id="3483"/>
    <lineage>
        <taxon>Eukaryota</taxon>
        <taxon>Viridiplantae</taxon>
        <taxon>Streptophyta</taxon>
        <taxon>Embryophyta</taxon>
        <taxon>Tracheophyta</taxon>
        <taxon>Spermatophyta</taxon>
        <taxon>Magnoliopsida</taxon>
        <taxon>eudicotyledons</taxon>
        <taxon>Gunneridae</taxon>
        <taxon>Pentapetalae</taxon>
        <taxon>rosids</taxon>
        <taxon>fabids</taxon>
        <taxon>Rosales</taxon>
        <taxon>Cannabaceae</taxon>
        <taxon>Cannabis</taxon>
    </lineage>
</organism>
<sequence length="197" mass="22047">LSEVLPELIHGNQGAFIKKRLLAHNVLILQDLLKGYTRKSISSRCIMKIDLSKAYDTVDWCFVDDILKALRFPSKFISWILSCLQGASYSLLLNGRIQGSFKGEKGLRQGDPMSPLLFVLIMEYLSRLLIQSSKMKGFGFHPLCKSLGLVNLCFADDLILFCKGNDKSIQIVKEAFQRFSEATGLSANKAKSTVFFG</sequence>
<evidence type="ECO:0000313" key="3">
    <source>
        <dbReference type="Proteomes" id="UP000596661"/>
    </source>
</evidence>
<keyword evidence="3" id="KW-1185">Reference proteome</keyword>
<evidence type="ECO:0000259" key="1">
    <source>
        <dbReference type="PROSITE" id="PS50878"/>
    </source>
</evidence>
<dbReference type="Proteomes" id="UP000596661">
    <property type="component" value="Unassembled WGS sequence"/>
</dbReference>
<reference evidence="2" key="1">
    <citation type="submission" date="2021-03" db="UniProtKB">
        <authorList>
            <consortium name="EnsemblPlants"/>
        </authorList>
    </citation>
    <scope>IDENTIFICATION</scope>
</reference>
<accession>A0A803QS55</accession>
<name>A0A803QS55_CANSA</name>
<dbReference type="PANTHER" id="PTHR31635:SF196">
    <property type="entry name" value="REVERSE TRANSCRIPTASE DOMAIN-CONTAINING PROTEIN-RELATED"/>
    <property type="match status" value="1"/>
</dbReference>
<dbReference type="OMA" id="DCHADIC"/>
<dbReference type="InterPro" id="IPR043502">
    <property type="entry name" value="DNA/RNA_pol_sf"/>
</dbReference>
<dbReference type="EnsemblPlants" id="evm.model.ctgX26.1">
    <property type="protein sequence ID" value="cds.evm.model.ctgX26.1"/>
    <property type="gene ID" value="evm.TU.ctgX26.1"/>
</dbReference>
<dbReference type="CDD" id="cd01650">
    <property type="entry name" value="RT_nLTR_like"/>
    <property type="match status" value="1"/>
</dbReference>
<dbReference type="SUPFAM" id="SSF56672">
    <property type="entry name" value="DNA/RNA polymerases"/>
    <property type="match status" value="1"/>
</dbReference>
<dbReference type="InterPro" id="IPR000477">
    <property type="entry name" value="RT_dom"/>
</dbReference>
<protein>
    <recommendedName>
        <fullName evidence="1">Reverse transcriptase domain-containing protein</fullName>
    </recommendedName>
</protein>
<proteinExistence type="predicted"/>
<dbReference type="PROSITE" id="PS50878">
    <property type="entry name" value="RT_POL"/>
    <property type="match status" value="1"/>
</dbReference>
<evidence type="ECO:0000313" key="2">
    <source>
        <dbReference type="EnsemblPlants" id="cds.evm.model.ctgX26.1"/>
    </source>
</evidence>
<dbReference type="PANTHER" id="PTHR31635">
    <property type="entry name" value="REVERSE TRANSCRIPTASE DOMAIN-CONTAINING PROTEIN-RELATED"/>
    <property type="match status" value="1"/>
</dbReference>
<dbReference type="Pfam" id="PF00078">
    <property type="entry name" value="RVT_1"/>
    <property type="match status" value="1"/>
</dbReference>
<dbReference type="AlphaFoldDB" id="A0A803QS55"/>
<feature type="domain" description="Reverse transcriptase" evidence="1">
    <location>
        <begin position="1"/>
        <end position="197"/>
    </location>
</feature>
<dbReference type="Gramene" id="evm.model.ctgX26.1">
    <property type="protein sequence ID" value="cds.evm.model.ctgX26.1"/>
    <property type="gene ID" value="evm.TU.ctgX26.1"/>
</dbReference>